<feature type="region of interest" description="Disordered" evidence="1">
    <location>
        <begin position="1"/>
        <end position="28"/>
    </location>
</feature>
<gene>
    <name evidence="2" type="ORF">Pan14r_09870</name>
</gene>
<dbReference type="EMBL" id="SJPL01000001">
    <property type="protein sequence ID" value="TWT68740.1"/>
    <property type="molecule type" value="Genomic_DNA"/>
</dbReference>
<keyword evidence="3" id="KW-1185">Reference proteome</keyword>
<accession>A0A5C5Y0K4</accession>
<protein>
    <submittedName>
        <fullName evidence="2">Uncharacterized protein</fullName>
    </submittedName>
</protein>
<name>A0A5C5Y0K4_9PLAN</name>
<evidence type="ECO:0000313" key="3">
    <source>
        <dbReference type="Proteomes" id="UP000317238"/>
    </source>
</evidence>
<dbReference type="Proteomes" id="UP000317238">
    <property type="component" value="Unassembled WGS sequence"/>
</dbReference>
<reference evidence="2 3" key="1">
    <citation type="submission" date="2019-02" db="EMBL/GenBank/DDBJ databases">
        <title>Deep-cultivation of Planctomycetes and their phenomic and genomic characterization uncovers novel biology.</title>
        <authorList>
            <person name="Wiegand S."/>
            <person name="Jogler M."/>
            <person name="Boedeker C."/>
            <person name="Pinto D."/>
            <person name="Vollmers J."/>
            <person name="Rivas-Marin E."/>
            <person name="Kohn T."/>
            <person name="Peeters S.H."/>
            <person name="Heuer A."/>
            <person name="Rast P."/>
            <person name="Oberbeckmann S."/>
            <person name="Bunk B."/>
            <person name="Jeske O."/>
            <person name="Meyerdierks A."/>
            <person name="Storesund J.E."/>
            <person name="Kallscheuer N."/>
            <person name="Luecker S."/>
            <person name="Lage O.M."/>
            <person name="Pohl T."/>
            <person name="Merkel B.J."/>
            <person name="Hornburger P."/>
            <person name="Mueller R.-W."/>
            <person name="Bruemmer F."/>
            <person name="Labrenz M."/>
            <person name="Spormann A.M."/>
            <person name="Op Den Camp H."/>
            <person name="Overmann J."/>
            <person name="Amann R."/>
            <person name="Jetten M.S.M."/>
            <person name="Mascher T."/>
            <person name="Medema M.H."/>
            <person name="Devos D.P."/>
            <person name="Kaster A.-K."/>
            <person name="Ovreas L."/>
            <person name="Rohde M."/>
            <person name="Galperin M.Y."/>
            <person name="Jogler C."/>
        </authorList>
    </citation>
    <scope>NUCLEOTIDE SEQUENCE [LARGE SCALE GENOMIC DNA]</scope>
    <source>
        <strain evidence="2 3">Pan14r</strain>
    </source>
</reference>
<evidence type="ECO:0000313" key="2">
    <source>
        <dbReference type="EMBL" id="TWT68740.1"/>
    </source>
</evidence>
<sequence length="113" mass="12778">MMPISAKLTDHSNSQARLRRGFPSRKQDRIRKCKMDNRRGVMALAPHTLIINRNPSFHNAVALMEFYPTSVVGCGCKKLMTSSTQNPIAIDRSLLVKAETSSTQWRRPTPKQP</sequence>
<organism evidence="2 3">
    <name type="scientific">Crateriforma conspicua</name>
    <dbReference type="NCBI Taxonomy" id="2527996"/>
    <lineage>
        <taxon>Bacteria</taxon>
        <taxon>Pseudomonadati</taxon>
        <taxon>Planctomycetota</taxon>
        <taxon>Planctomycetia</taxon>
        <taxon>Planctomycetales</taxon>
        <taxon>Planctomycetaceae</taxon>
        <taxon>Crateriforma</taxon>
    </lineage>
</organism>
<evidence type="ECO:0000256" key="1">
    <source>
        <dbReference type="SAM" id="MobiDB-lite"/>
    </source>
</evidence>
<comment type="caution">
    <text evidence="2">The sequence shown here is derived from an EMBL/GenBank/DDBJ whole genome shotgun (WGS) entry which is preliminary data.</text>
</comment>
<feature type="compositionally biased region" description="Basic residues" evidence="1">
    <location>
        <begin position="17"/>
        <end position="28"/>
    </location>
</feature>
<proteinExistence type="predicted"/>
<dbReference type="AlphaFoldDB" id="A0A5C5Y0K4"/>